<gene>
    <name evidence="4" type="ORF">KAK06_23195</name>
</gene>
<name>A0A940YKD6_9BURK</name>
<dbReference type="InterPro" id="IPR050469">
    <property type="entry name" value="Diguanylate_Cyclase"/>
</dbReference>
<dbReference type="PROSITE" id="PS50887">
    <property type="entry name" value="GGDEF"/>
    <property type="match status" value="1"/>
</dbReference>
<organism evidence="4 5">
    <name type="scientific">Ideonella aquatica</name>
    <dbReference type="NCBI Taxonomy" id="2824119"/>
    <lineage>
        <taxon>Bacteria</taxon>
        <taxon>Pseudomonadati</taxon>
        <taxon>Pseudomonadota</taxon>
        <taxon>Betaproteobacteria</taxon>
        <taxon>Burkholderiales</taxon>
        <taxon>Sphaerotilaceae</taxon>
        <taxon>Ideonella</taxon>
    </lineage>
</organism>
<dbReference type="FunFam" id="3.30.70.270:FF:000001">
    <property type="entry name" value="Diguanylate cyclase domain protein"/>
    <property type="match status" value="1"/>
</dbReference>
<dbReference type="GO" id="GO:0043709">
    <property type="term" value="P:cell adhesion involved in single-species biofilm formation"/>
    <property type="evidence" value="ECO:0007669"/>
    <property type="project" value="TreeGrafter"/>
</dbReference>
<dbReference type="NCBIfam" id="TIGR00254">
    <property type="entry name" value="GGDEF"/>
    <property type="match status" value="1"/>
</dbReference>
<dbReference type="SMART" id="SM00267">
    <property type="entry name" value="GGDEF"/>
    <property type="match status" value="1"/>
</dbReference>
<dbReference type="CDD" id="cd01949">
    <property type="entry name" value="GGDEF"/>
    <property type="match status" value="1"/>
</dbReference>
<dbReference type="InterPro" id="IPR000160">
    <property type="entry name" value="GGDEF_dom"/>
</dbReference>
<evidence type="ECO:0000256" key="2">
    <source>
        <dbReference type="SAM" id="Coils"/>
    </source>
</evidence>
<dbReference type="AlphaFoldDB" id="A0A940YKD6"/>
<dbReference type="SUPFAM" id="SSF48452">
    <property type="entry name" value="TPR-like"/>
    <property type="match status" value="1"/>
</dbReference>
<protein>
    <recommendedName>
        <fullName evidence="1">diguanylate cyclase</fullName>
        <ecNumber evidence="1">2.7.7.65</ecNumber>
    </recommendedName>
</protein>
<evidence type="ECO:0000313" key="4">
    <source>
        <dbReference type="EMBL" id="MBQ0961863.1"/>
    </source>
</evidence>
<dbReference type="Proteomes" id="UP000678374">
    <property type="component" value="Unassembled WGS sequence"/>
</dbReference>
<sequence>MDPGSPLDRALASIILDSAAALRAAQAALAQPEAPPALQAMAHLIEALVAVREGTVEQYKQAMARAEAAGPLDGPARLAALRDHVRAQWHRREGRLSEAEALLVPLHQRAEQRPLVDAYLSAASLATVVSMRGDDDGALDLYYQAMALARRSGVDSLVVNALNNLGAHQSDLYNLEDAAPLLRECMDGALRLGSRRQIIYAAGNLVENLCFRGEAVAALALAREHLVARIRPDDPPALQRDEEIARALLDNGLHDEAAAVLARQTYTDPFSNEIATERVLLEARLLLIRGEPAQALRLCQARQALLDEQGAEGTLPMDRVGLLRTAARAAQAVGELAQACALHEQAFALHEQLLGRAARSRRLSLQITHRLAVAEWERDAARREHERLAGLNAQLQAQVAENERLQQRLRAQALEDPLTGVHNRRHLLEAGPAMLSQAQRRQEPLALVMVDLDHFKRVNDQHGHDLGDQVLRGFAQLARRRSRAEDLVCRYGGEEFVLLMAGADAPQAAERLRSLLQDFQSLGFAVAQGSALHCSFSAGVAASGPNGDDLHELLAQADAALYRAKQLGRCRVELAAASVAA</sequence>
<dbReference type="EC" id="2.7.7.65" evidence="1"/>
<feature type="coiled-coil region" evidence="2">
    <location>
        <begin position="378"/>
        <end position="415"/>
    </location>
</feature>
<dbReference type="RefSeq" id="WP_210804545.1">
    <property type="nucleotide sequence ID" value="NZ_JAGQDE010000042.1"/>
</dbReference>
<evidence type="ECO:0000256" key="1">
    <source>
        <dbReference type="ARBA" id="ARBA00012528"/>
    </source>
</evidence>
<dbReference type="GO" id="GO:1902201">
    <property type="term" value="P:negative regulation of bacterial-type flagellum-dependent cell motility"/>
    <property type="evidence" value="ECO:0007669"/>
    <property type="project" value="TreeGrafter"/>
</dbReference>
<proteinExistence type="predicted"/>
<dbReference type="Pfam" id="PF00990">
    <property type="entry name" value="GGDEF"/>
    <property type="match status" value="1"/>
</dbReference>
<dbReference type="InterPro" id="IPR029787">
    <property type="entry name" value="Nucleotide_cyclase"/>
</dbReference>
<dbReference type="Gene3D" id="3.30.70.270">
    <property type="match status" value="1"/>
</dbReference>
<dbReference type="InterPro" id="IPR011990">
    <property type="entry name" value="TPR-like_helical_dom_sf"/>
</dbReference>
<dbReference type="PANTHER" id="PTHR45138:SF24">
    <property type="entry name" value="DIGUANYLATE CYCLASE DGCC-RELATED"/>
    <property type="match status" value="1"/>
</dbReference>
<dbReference type="InterPro" id="IPR043128">
    <property type="entry name" value="Rev_trsase/Diguanyl_cyclase"/>
</dbReference>
<dbReference type="Gene3D" id="1.25.40.10">
    <property type="entry name" value="Tetratricopeptide repeat domain"/>
    <property type="match status" value="1"/>
</dbReference>
<dbReference type="GO" id="GO:0052621">
    <property type="term" value="F:diguanylate cyclase activity"/>
    <property type="evidence" value="ECO:0007669"/>
    <property type="project" value="UniProtKB-EC"/>
</dbReference>
<evidence type="ECO:0000313" key="5">
    <source>
        <dbReference type="Proteomes" id="UP000678374"/>
    </source>
</evidence>
<keyword evidence="2" id="KW-0175">Coiled coil</keyword>
<feature type="domain" description="GGDEF" evidence="3">
    <location>
        <begin position="443"/>
        <end position="577"/>
    </location>
</feature>
<dbReference type="SUPFAM" id="SSF55073">
    <property type="entry name" value="Nucleotide cyclase"/>
    <property type="match status" value="1"/>
</dbReference>
<reference evidence="4" key="1">
    <citation type="submission" date="2021-04" db="EMBL/GenBank/DDBJ databases">
        <title>The genome sequence of Ideonella sp. 4Y11.</title>
        <authorList>
            <person name="Liu Y."/>
        </authorList>
    </citation>
    <scope>NUCLEOTIDE SEQUENCE</scope>
    <source>
        <strain evidence="4">4Y11</strain>
    </source>
</reference>
<dbReference type="GO" id="GO:0005886">
    <property type="term" value="C:plasma membrane"/>
    <property type="evidence" value="ECO:0007669"/>
    <property type="project" value="TreeGrafter"/>
</dbReference>
<dbReference type="PANTHER" id="PTHR45138">
    <property type="entry name" value="REGULATORY COMPONENTS OF SENSORY TRANSDUCTION SYSTEM"/>
    <property type="match status" value="1"/>
</dbReference>
<comment type="caution">
    <text evidence="4">The sequence shown here is derived from an EMBL/GenBank/DDBJ whole genome shotgun (WGS) entry which is preliminary data.</text>
</comment>
<dbReference type="EMBL" id="JAGQDE010000042">
    <property type="protein sequence ID" value="MBQ0961863.1"/>
    <property type="molecule type" value="Genomic_DNA"/>
</dbReference>
<accession>A0A940YKD6</accession>
<evidence type="ECO:0000259" key="3">
    <source>
        <dbReference type="PROSITE" id="PS50887"/>
    </source>
</evidence>
<keyword evidence="5" id="KW-1185">Reference proteome</keyword>